<protein>
    <recommendedName>
        <fullName evidence="4">DUF3238 domain-containing protein</fullName>
    </recommendedName>
</protein>
<dbReference type="InterPro" id="IPR006311">
    <property type="entry name" value="TAT_signal"/>
</dbReference>
<reference evidence="2 3" key="1">
    <citation type="submission" date="2016-01" db="EMBL/GenBank/DDBJ databases">
        <title>Use of Whole Genome Sequencing to ascertain that Brevibacterium massiliense (Roux, Raoult 2009) is a later heterotypic synonym of Brevibacterium ravenspurgense (Mages 2008).</title>
        <authorList>
            <person name="Bernier A.-M."/>
            <person name="Burdz T."/>
            <person name="Huynh C."/>
            <person name="Pachecho A.L."/>
            <person name="Wiebe D."/>
            <person name="Bonner C."/>
            <person name="Bernard K."/>
        </authorList>
    </citation>
    <scope>NUCLEOTIDE SEQUENCE [LARGE SCALE GENOMIC DNA]</scope>
    <source>
        <strain evidence="2 3">CCUG56047</strain>
    </source>
</reference>
<feature type="signal peptide" evidence="1">
    <location>
        <begin position="1"/>
        <end position="30"/>
    </location>
</feature>
<proteinExistence type="predicted"/>
<comment type="caution">
    <text evidence="2">The sequence shown here is derived from an EMBL/GenBank/DDBJ whole genome shotgun (WGS) entry which is preliminary data.</text>
</comment>
<evidence type="ECO:0000313" key="3">
    <source>
        <dbReference type="Proteomes" id="UP000243589"/>
    </source>
</evidence>
<feature type="chain" id="PRO_5039727011" description="DUF3238 domain-containing protein" evidence="1">
    <location>
        <begin position="31"/>
        <end position="388"/>
    </location>
</feature>
<organism evidence="2 3">
    <name type="scientific">Brevibacterium ravenspurgense</name>
    <dbReference type="NCBI Taxonomy" id="479117"/>
    <lineage>
        <taxon>Bacteria</taxon>
        <taxon>Bacillati</taxon>
        <taxon>Actinomycetota</taxon>
        <taxon>Actinomycetes</taxon>
        <taxon>Micrococcales</taxon>
        <taxon>Brevibacteriaceae</taxon>
        <taxon>Brevibacterium</taxon>
    </lineage>
</organism>
<evidence type="ECO:0000313" key="2">
    <source>
        <dbReference type="EMBL" id="KXZ59044.1"/>
    </source>
</evidence>
<dbReference type="InterPro" id="IPR021631">
    <property type="entry name" value="DUF3238"/>
</dbReference>
<gene>
    <name evidence="2" type="ORF">Bravens_00597</name>
</gene>
<sequence>MRPRRRVVWTCASAIAAGVFVAGMVAPAHAEGPNGQDAEYTLDALSSGDLVIDGAEPDGNLGRRAAPNADITDGVQLGTFKGDETVIVDASLADHGALAAVDTEHVDLSWEGVDASRSYAVFRDDELLAETSERSFRDSDAVPGVIHHYRVETILPEGAAPLHDDEVTIQGFDVVVPDSTDLAAEAAEHNTQIEAMAAYTGSTVRYRTFIPQAKLSAPRAGCGSYRSSYKFGGDNRGFGASSGTSRTSMNANVRWDGRGLIGSSKNVGATKVYNSKGKLVATKTASTKDMSIKQLGKTKTDVDLRFRLKAGNPFCKYNSIQGAFTITITKNGSYSIISGSHRQMPNHEVYVSSISGKWKTVYQRKYASAACLVSWLCPEAQMVGYGKY</sequence>
<name>A0A150HAP0_9MICO</name>
<dbReference type="PATRIC" id="fig|479117.4.peg.599"/>
<dbReference type="EMBL" id="LQQC01000007">
    <property type="protein sequence ID" value="KXZ59044.1"/>
    <property type="molecule type" value="Genomic_DNA"/>
</dbReference>
<dbReference type="Proteomes" id="UP000243589">
    <property type="component" value="Unassembled WGS sequence"/>
</dbReference>
<dbReference type="PROSITE" id="PS51318">
    <property type="entry name" value="TAT"/>
    <property type="match status" value="1"/>
</dbReference>
<accession>A0A150HAP0</accession>
<keyword evidence="1" id="KW-0732">Signal</keyword>
<keyword evidence="3" id="KW-1185">Reference proteome</keyword>
<dbReference type="Pfam" id="PF11579">
    <property type="entry name" value="DUF3238"/>
    <property type="match status" value="1"/>
</dbReference>
<evidence type="ECO:0000256" key="1">
    <source>
        <dbReference type="SAM" id="SignalP"/>
    </source>
</evidence>
<dbReference type="AlphaFoldDB" id="A0A150HAP0"/>
<evidence type="ECO:0008006" key="4">
    <source>
        <dbReference type="Google" id="ProtNLM"/>
    </source>
</evidence>